<dbReference type="InterPro" id="IPR036271">
    <property type="entry name" value="Tet_transcr_reg_TetR-rel_C_sf"/>
</dbReference>
<accession>A0A2S0KE22</accession>
<feature type="domain" description="Tetracycline repressor TetR C-terminal" evidence="3">
    <location>
        <begin position="10"/>
        <end position="96"/>
    </location>
</feature>
<keyword evidence="5" id="KW-1185">Reference proteome</keyword>
<dbReference type="KEGG" id="git:C6V83_05940"/>
<proteinExistence type="predicted"/>
<protein>
    <recommendedName>
        <fullName evidence="3">Tetracycline repressor TetR C-terminal domain-containing protein</fullName>
    </recommendedName>
</protein>
<reference evidence="4 5" key="1">
    <citation type="submission" date="2018-03" db="EMBL/GenBank/DDBJ databases">
        <title>Characteristics and genome of n-alkane degrading marine bacteria Gordonia iterans isolated from crude oil contaminated in Tae-an, South Korea.</title>
        <authorList>
            <person name="Lee S.-S."/>
            <person name="Kim H."/>
        </authorList>
    </citation>
    <scope>NUCLEOTIDE SEQUENCE [LARGE SCALE GENOMIC DNA]</scope>
    <source>
        <strain evidence="4 5">Co17</strain>
    </source>
</reference>
<organism evidence="4 5">
    <name type="scientific">Gordonia iterans</name>
    <dbReference type="NCBI Taxonomy" id="1004901"/>
    <lineage>
        <taxon>Bacteria</taxon>
        <taxon>Bacillati</taxon>
        <taxon>Actinomycetota</taxon>
        <taxon>Actinomycetes</taxon>
        <taxon>Mycobacteriales</taxon>
        <taxon>Gordoniaceae</taxon>
        <taxon>Gordonia</taxon>
    </lineage>
</organism>
<dbReference type="Proteomes" id="UP000239814">
    <property type="component" value="Chromosome"/>
</dbReference>
<dbReference type="SUPFAM" id="SSF48498">
    <property type="entry name" value="Tetracyclin repressor-like, C-terminal domain"/>
    <property type="match status" value="1"/>
</dbReference>
<dbReference type="GO" id="GO:0045892">
    <property type="term" value="P:negative regulation of DNA-templated transcription"/>
    <property type="evidence" value="ECO:0007669"/>
    <property type="project" value="InterPro"/>
</dbReference>
<gene>
    <name evidence="4" type="ORF">C6V83_05940</name>
</gene>
<dbReference type="InterPro" id="IPR004111">
    <property type="entry name" value="Repressor_TetR_C"/>
</dbReference>
<evidence type="ECO:0000256" key="1">
    <source>
        <dbReference type="ARBA" id="ARBA00023015"/>
    </source>
</evidence>
<keyword evidence="1" id="KW-0805">Transcription regulation</keyword>
<evidence type="ECO:0000256" key="2">
    <source>
        <dbReference type="ARBA" id="ARBA00023163"/>
    </source>
</evidence>
<dbReference type="AlphaFoldDB" id="A0A2S0KE22"/>
<dbReference type="Gene3D" id="1.10.357.10">
    <property type="entry name" value="Tetracycline Repressor, domain 2"/>
    <property type="match status" value="1"/>
</dbReference>
<name>A0A2S0KE22_9ACTN</name>
<evidence type="ECO:0000259" key="3">
    <source>
        <dbReference type="Pfam" id="PF02909"/>
    </source>
</evidence>
<evidence type="ECO:0000313" key="4">
    <source>
        <dbReference type="EMBL" id="AVL99880.1"/>
    </source>
</evidence>
<sequence length="125" mass="13808">MVDEAFSAPPAEAADGWRNGLRLWAARLMDDYTAHDWILDVPVTGPPMLPKALAWMEWALDALAGEPLAPLEKLSTLMLLTGYVRNEVSLARGLEHARRRRGITSDDEIAALIDRRDRIGTDATG</sequence>
<dbReference type="Pfam" id="PF02909">
    <property type="entry name" value="TetR_C_1"/>
    <property type="match status" value="1"/>
</dbReference>
<evidence type="ECO:0000313" key="5">
    <source>
        <dbReference type="Proteomes" id="UP000239814"/>
    </source>
</evidence>
<keyword evidence="2" id="KW-0804">Transcription</keyword>
<dbReference type="EMBL" id="CP027433">
    <property type="protein sequence ID" value="AVL99880.1"/>
    <property type="molecule type" value="Genomic_DNA"/>
</dbReference>